<dbReference type="GO" id="GO:0005509">
    <property type="term" value="F:calcium ion binding"/>
    <property type="evidence" value="ECO:0007669"/>
    <property type="project" value="InterPro"/>
</dbReference>
<sequence>MSLPEFTGCLSGSGHRRGPFTLSRLTQALRRGSAPALTATPRRPPPPTRRQYQVETLEPRLLLSADLAPGAAQALVDGLDGLANWADELDDFDELAQPLPLIDTPLGDLLDLGGFIQDNLVDPLASAAATTTQEVADALDNALDALLGAGDYVTDITDQVSDEYRFTVDFSYGISEAFAFGVGEAFDALGIGFENTVDLAGSINVAFEFGFLTTEGLDPADAFFIDTDGAAISVGGTIDATINTAFDLGFIDAQLDNGTVDMSAFLDVNLPDAGADTLLTLAELTDAAIDDSVLTVAAGNSFSATLPVTATLAGLDADDTLESALSIAGLSGANLFENPDFSISVDSPVLADFTNIRPGDIAGALKSLGSQLDAISSVLDVAGGIPFLSDGISDIASFAEVFDELSQELFDVGVKAVSLLGDLGDLGGDLSFDISVDEAVPVTITIDFDPINDPAALLTALNGELNGLGVEAVLEDNQLLLQATDAAIDKFELTSVDPALATVLGLENSMFGLPLFQFATIQEFIDLLNNSTLQNTPFEAAFDAASNSITFNIDIEKSFQRDVLMNFSESLDLGIGELVLSGGADASFEVAAALDVGVGVDISTFSGATPLGKLNGGAGIRVVDGAPDFNILLSDGSMADVDLSGLDTNNDGVIKGDDDPATVQDLIDTILVANSSALAGKLEIVPDGSQGNLLFRDTSGGGGNFVISAAEDSAALIDLGILLSAGGNDDGEIVAGIIMPRFFIQEDSSSISASASISADDIDLTGALGFLEIGVEDGSLTETSIEASLSLQDPFSDGRIFLNELARKDIDGGDAFPIAVDSVNFAVTTGDLFLPLTFPDADTLGLDLDLLEAVPEIVVNFEDTVAAAAGGLDELTLALDFAFDTTAIEELLASFENLSIGQIIELVLAIGESIAEDFDLFNYELPLVDTSINDILQLAQNGLDEILDGELAQKIKNLRGELTTLLETNLGQFVEGQFQLTLPGLSPSEANQVLAALDDVGLQDEFFHATNNLLSAIAELPENFDLITAPNPTELVAAFNAFLMVTKRVAEEDLPGVGTTLEDSFQDVLSGFTDQARELVPSTDTVVQLIFEALGFELPELADVLSELDEESIQTLLVDTVQDALAAGADSIKAELEDFEANLPADVPSVQDAIDAISEAEQIIGRLEGLLEDVSSLQLMDFVRLFGLSDDLLQQIQSAVDIVNTALEDPDLAAGALKDQLQAQYDALVDDVLTPVRDDVVAAVQDALGGELLSFHFDENNNLLINLHIAADETLSDSFELDFDLTGPGNIDIPLNFESALEGELNLAGSLDLGFGLNVSGGAPQIFLQTDSAATLELGLELEGFAELSIFGLSASFGNPDFPDPEAASIIVADAVEQDDGMGGTEIVAGEGNASIGLSLIDNDGDDDGLILLGDINAGTFDPGVNGFLEASLPVYTNGTGVLAPSGPVEVVATDAPDLDFDDPLSFSIAVNGFDPIAVDVPAYGGGDPGDPYPSVSALADAIDTAMAAATFTDLGIFGDGDLGDIFDAQVDGGLLKIAVKGGLDESPSTMVLSGSGLSTLGFNGDLENQTELVNIGFTTSLTAFNSEGFDFALDGLSEEEVSAIIGSFTELNLANLFAAIDTILQILEDALGSDFIDGLPVLDDAADVIGDGVSFLQDAFDTMKAALEEVPDAVDDLGEWVNEQIETAVTSAISTAEGAAASGVDLLLDLIPTVRFTLSGVDINTADFDAQDLLSDPNLGVEIDFEFDYNKDFETSFDLGLDALIFEVETEGGIAVEFDAGLEFTLGLGLLTGPYLKFSDDADTDEISASLNAGLTDGTSLTARLFFLQLVATELSGEHDGVTYEGVNLSGDIGVDLGTGEIDDLSELMFDLSSDLEVDIDLLISAGIEAGTDGTLPSLEVKMNTDWDYDLTSGEVPDLPMLEFNDLSLDVGEFFQNTFGPVLEQLEPFTSALDPIFDILYTEVPVVSDLSKLLGQDPITFLSAIKLLGSGFESVEVFLNVAQTVDQVIGIVDGLADTGKINFGDMDFGGIDLTEASASSALDAALGSVTATSESLRNAFTSQPGTAELVTKAEASAGFDTSGGLGISFDIIENPASLFNLLIGGTVDLVTWDIPRLSAEFDFGMSFGPIIPPIPLFATVNLGAELFADFAVGFDTRGLATGSFFNGFYFNDLNDAGEDILELGLGVEASAGAELNVVVASAGVEGGVRAEIGANWNDPDSDGKVYLDELARNFARGVECVFDLEGALSAFFDAFVKIGFDTPFGFVTIFSETLNLLDVTLLDFSVSCPPLPPPLPGTLSGDDILLNIGDRAGDRQPGATDGEEEIFVLSEMDRDGDGELTVLKDINGNGVIERTELEGVEDLDGDGVLSSNVVGILGFGQFQLFTDEAPSYADNTAAAIRDITIASLNLTGTRIIGNGGAEDDKITIDESVVFGADISGGAGNDEIFGGSGNDNLHGDAGEDILRGGLGDDEIHGGADPDDIRGNAGSDKLYGDGGDDTVFGEDGINQERSYAEGEIEFDLIEKLNLALGNAGFAAFVEPTYDDEIEGNDGADDLRGDFGVDIVYGGDGNDNITGGWGNDELTGNDETDLIEGGQGSDKIWGDNRFNDDATGKDVLFGEGAGVGPDDTGDDLIFGGPGNDTIRDAYDSEEADPEDNAEGGNDSFYGGDGDDLLVTGSGNDRAFGGAGADEIFSGDDNDYVEGGGGADLIRSGAGADLVIGGSSPYADNYNDNFEAVPLSYAGPAQNAGVDDAADEDFAGSDGGDTIFAGNGDDIVIGDNGAFYAGGDVSTRTQDVDLDRVTTFSDGGEGMDTLRGEDGDDILFGGGLADEIFGDAQGGNGNDIGVGDQGYLTKDELVAVHSSVAGAFGNDRLYGRSGLDILIGGSGGDFAYGNDGADLLAGDNVAITFGGLSFVPTGANVTVLKVTSTDKDQGGNDTLYGNTGADLAIGGFGSDVIRGGDSDDILLGDNGEVILKGGAVPGNAFVLGTAVDSVATTDSSDTTGDVDSIGGDAGNDIALGGVAGDIIGGNAGDDLLLGDGGEVLFGEGDADLSSLDEVRTSLTQPGGADTISGHDGGDVIMGGLDGDTLYGDGAIPGSADGEDVVLGDNGELFLGEGAGERLLRGAPFLTLRTTDTTASTGGVDTIEGNAADDILMGGTDGDTINGNDGDDIALGDNGRLEWGYNFSGDAFFDGESDSGGLATLDIITTELPAARPGGRDTIQGDDGSDILLGGTDADALWGDEADAAGTAGTNDDLIFGDHGVVYPQLSQHSTLNSRNFFAIDTGDGDGGEGDQVWGEGGDDIILGQQGDDRLFGGTGNDDLTGGHNVAGGIDELSAPAIVTAGSDVSDVIDGGSGDDALAGDNAIIWRNNDDIGERYRTLDGTLLYETALGDPDYGDADVTVTAQGNPDEGPGRTITLLDHSDSTLSGLYGNDYLAGNADNDELFGQLGDDIVQGDGYIGADDGDPDSVSTALSTADSGGATDGTLYFNVFEAATDGDDYIEGNGGADLLYGGLGQDDIIGGSSDLFGLTTTVQRPDGSDLIYGGAANPDRLERNATTGPADPLIAEVDRHARDADMIVGDNGSIYRIVGTDDTDGGDYEEFNYDAEDSERGDLRIVVRGMTRLDYDPDVAANNRGDADTIWGESGDDFIHAMFGADVAYGDAENDDIFGEQGTDWLSGGTGEDAILGDTGLIATSRNSVDYGESLYGIAALGNRDLDQYIDTPGDIQQSVINLSDALKRTVDLTPFEVGEDDIIYGGLGDDSLHGGAGDDAISGAEAMEDVAAQVGATDYLSGYSTPDNPGGVLGFDPASEEFALYDEFHPLTKIMVATGDGDKEFLLNFEAFTDDNDPVGTMVHDGNDVIFGDLGNDWLVGGTDLDRLYGGYGSDLLNIDDNHDTHGGLNDEPDDPAFAGTGYMLSDSRGADMAYGGAGRDVMINNSGADRMIDWVGEFNSYVTPYAPFGQFSVSRSLQPQLQEYLLDLSESDGADPTRAADAGSDPDRNGEPEGELGMVLQKDFDWQDQTGAPNDPQAGNIPGGKRDVMEAEDFNDGQATTMAAESGDWNIAGGALQGSPIASGEAINFMFVGDQLPSYFEVTATVNADKDRAGVKSNGYVIFDYQGPEDFKFAGIEVGTDKLQIGQRTAEGWIVEAQDNMRLKANNNHNLLVAVNGTTVTLMVDGQESLSHSFGARVIDGISLGLNYGMVGVGTNNSSASFDNLAVQKLPPDITYTQLEDFADGVADGFVPVKGSWTEDSDSYQGDPAGDEYALSIVSLDVATAAYLEIAAAIAASDVAGVAFDHYDDGRFKFAALDIASQQVLIGHYTTKTGFVIDASADFSLAGVGEQRLEVGLSGTTVSVRVDGQDVIGYVYNALLNDGDMGALVLSGTAEFGSVAVLTDDPSYGDPLMADSMGEGGETLEEEMLASVAEKARIQWANSGLLEEADLARLESVDITLADLEGELLGLEHDGTIYIDSDAAGNGWASDEKQEGMDLLTVVSHEIGHALGFAHGDLPVMDGTLSVGEQHLLATPEATARSAFLSLDEHGDFVASDLASSAGKVTKEILAGRMVDWSIEQRP</sequence>
<dbReference type="GO" id="GO:0005576">
    <property type="term" value="C:extracellular region"/>
    <property type="evidence" value="ECO:0007669"/>
    <property type="project" value="UniProtKB-SubCell"/>
</dbReference>
<keyword evidence="4" id="KW-0479">Metal-binding</keyword>
<feature type="region of interest" description="Disordered" evidence="8">
    <location>
        <begin position="4022"/>
        <end position="4041"/>
    </location>
</feature>
<feature type="region of interest" description="Disordered" evidence="8">
    <location>
        <begin position="2628"/>
        <end position="2680"/>
    </location>
</feature>
<organism evidence="10 11">
    <name type="scientific">Seongchinamella unica</name>
    <dbReference type="NCBI Taxonomy" id="2547392"/>
    <lineage>
        <taxon>Bacteria</taxon>
        <taxon>Pseudomonadati</taxon>
        <taxon>Pseudomonadota</taxon>
        <taxon>Gammaproteobacteria</taxon>
        <taxon>Cellvibrionales</taxon>
        <taxon>Halieaceae</taxon>
        <taxon>Seongchinamella</taxon>
    </lineage>
</organism>
<feature type="compositionally biased region" description="Basic and acidic residues" evidence="8">
    <location>
        <begin position="2473"/>
        <end position="2485"/>
    </location>
</feature>
<dbReference type="EMBL" id="SMSE01000001">
    <property type="protein sequence ID" value="TDG15222.1"/>
    <property type="molecule type" value="Genomic_DNA"/>
</dbReference>
<keyword evidence="7" id="KW-0106">Calcium</keyword>
<evidence type="ECO:0000259" key="9">
    <source>
        <dbReference type="Pfam" id="PF00413"/>
    </source>
</evidence>
<keyword evidence="11" id="KW-1185">Reference proteome</keyword>
<evidence type="ECO:0000256" key="2">
    <source>
        <dbReference type="ARBA" id="ARBA00022525"/>
    </source>
</evidence>
<accession>A0A4R5LV17</accession>
<dbReference type="PROSITE" id="PS00330">
    <property type="entry name" value="HEMOLYSIN_CALCIUM"/>
    <property type="match status" value="9"/>
</dbReference>
<reference evidence="10 11" key="1">
    <citation type="submission" date="2019-03" db="EMBL/GenBank/DDBJ databases">
        <title>Seongchinamella monodicae gen. nov., sp. nov., a novel member of the Gammaproteobacteria isolated from a tidal mudflat of beach.</title>
        <authorList>
            <person name="Yang H.G."/>
            <person name="Kang J.W."/>
            <person name="Lee S.D."/>
        </authorList>
    </citation>
    <scope>NUCLEOTIDE SEQUENCE [LARGE SCALE GENOMIC DNA]</scope>
    <source>
        <strain evidence="10 11">GH4-78</strain>
    </source>
</reference>
<dbReference type="InterPro" id="IPR001818">
    <property type="entry name" value="Pept_M10_metallopeptidase"/>
</dbReference>
<evidence type="ECO:0000256" key="8">
    <source>
        <dbReference type="SAM" id="MobiDB-lite"/>
    </source>
</evidence>
<evidence type="ECO:0000256" key="6">
    <source>
        <dbReference type="ARBA" id="ARBA00022833"/>
    </source>
</evidence>
<dbReference type="Gene3D" id="2.150.10.10">
    <property type="entry name" value="Serralysin-like metalloprotease, C-terminal"/>
    <property type="match status" value="3"/>
</dbReference>
<dbReference type="OrthoDB" id="1676884at2"/>
<feature type="region of interest" description="Disordered" evidence="8">
    <location>
        <begin position="31"/>
        <end position="50"/>
    </location>
</feature>
<dbReference type="SUPFAM" id="SSF51120">
    <property type="entry name" value="beta-Roll"/>
    <property type="match status" value="7"/>
</dbReference>
<dbReference type="NCBIfam" id="NF012209">
    <property type="entry name" value="LEPR-8K"/>
    <property type="match status" value="1"/>
</dbReference>
<dbReference type="Proteomes" id="UP000295554">
    <property type="component" value="Unassembled WGS sequence"/>
</dbReference>
<proteinExistence type="predicted"/>
<keyword evidence="3" id="KW-0645">Protease</keyword>
<feature type="compositionally biased region" description="Acidic residues" evidence="8">
    <location>
        <begin position="2649"/>
        <end position="2659"/>
    </location>
</feature>
<dbReference type="GO" id="GO:0031012">
    <property type="term" value="C:extracellular matrix"/>
    <property type="evidence" value="ECO:0007669"/>
    <property type="project" value="InterPro"/>
</dbReference>
<dbReference type="InterPro" id="IPR018247">
    <property type="entry name" value="EF_Hand_1_Ca_BS"/>
</dbReference>
<dbReference type="InterPro" id="IPR013320">
    <property type="entry name" value="ConA-like_dom_sf"/>
</dbReference>
<name>A0A4R5LV17_9GAMM</name>
<comment type="caution">
    <text evidence="10">The sequence shown here is derived from an EMBL/GenBank/DDBJ whole genome shotgun (WGS) entry which is preliminary data.</text>
</comment>
<keyword evidence="2" id="KW-0964">Secreted</keyword>
<dbReference type="PANTHER" id="PTHR38340">
    <property type="entry name" value="S-LAYER PROTEIN"/>
    <property type="match status" value="1"/>
</dbReference>
<dbReference type="PROSITE" id="PS00018">
    <property type="entry name" value="EF_HAND_1"/>
    <property type="match status" value="1"/>
</dbReference>
<dbReference type="InterPro" id="IPR024079">
    <property type="entry name" value="MetalloPept_cat_dom_sf"/>
</dbReference>
<dbReference type="Gene3D" id="2.60.120.560">
    <property type="entry name" value="Exo-inulinase, domain 1"/>
    <property type="match status" value="2"/>
</dbReference>
<dbReference type="GO" id="GO:0008270">
    <property type="term" value="F:zinc ion binding"/>
    <property type="evidence" value="ECO:0007669"/>
    <property type="project" value="InterPro"/>
</dbReference>
<evidence type="ECO:0000256" key="3">
    <source>
        <dbReference type="ARBA" id="ARBA00022670"/>
    </source>
</evidence>
<evidence type="ECO:0000256" key="1">
    <source>
        <dbReference type="ARBA" id="ARBA00004613"/>
    </source>
</evidence>
<dbReference type="SUPFAM" id="SSF55486">
    <property type="entry name" value="Metalloproteases ('zincins'), catalytic domain"/>
    <property type="match status" value="1"/>
</dbReference>
<dbReference type="Pfam" id="PF00413">
    <property type="entry name" value="Peptidase_M10"/>
    <property type="match status" value="1"/>
</dbReference>
<evidence type="ECO:0000256" key="4">
    <source>
        <dbReference type="ARBA" id="ARBA00022723"/>
    </source>
</evidence>
<evidence type="ECO:0000256" key="7">
    <source>
        <dbReference type="ARBA" id="ARBA00022837"/>
    </source>
</evidence>
<dbReference type="InterPro" id="IPR018511">
    <property type="entry name" value="Hemolysin-typ_Ca-bd_CS"/>
</dbReference>
<dbReference type="InterPro" id="IPR011049">
    <property type="entry name" value="Serralysin-like_metalloprot_C"/>
</dbReference>
<feature type="domain" description="Peptidase M10 metallopeptidase" evidence="9">
    <location>
        <begin position="4466"/>
        <end position="4513"/>
    </location>
</feature>
<dbReference type="PANTHER" id="PTHR38340:SF1">
    <property type="entry name" value="S-LAYER PROTEIN"/>
    <property type="match status" value="1"/>
</dbReference>
<dbReference type="InterPro" id="IPR050557">
    <property type="entry name" value="RTX_toxin/Mannuronan_C5-epim"/>
</dbReference>
<dbReference type="Gene3D" id="3.40.390.10">
    <property type="entry name" value="Collagenase (Catalytic Domain)"/>
    <property type="match status" value="1"/>
</dbReference>
<dbReference type="InterPro" id="IPR001343">
    <property type="entry name" value="Hemolysn_Ca-bd"/>
</dbReference>
<dbReference type="RefSeq" id="WP_133209408.1">
    <property type="nucleotide sequence ID" value="NZ_SMSE01000001.1"/>
</dbReference>
<evidence type="ECO:0000313" key="10">
    <source>
        <dbReference type="EMBL" id="TDG15222.1"/>
    </source>
</evidence>
<keyword evidence="6" id="KW-0862">Zinc</keyword>
<dbReference type="SUPFAM" id="SSF49899">
    <property type="entry name" value="Concanavalin A-like lectins/glucanases"/>
    <property type="match status" value="1"/>
</dbReference>
<protein>
    <submittedName>
        <fullName evidence="10">LEPR-XLL domain-containing protein</fullName>
    </submittedName>
</protein>
<feature type="region of interest" description="Disordered" evidence="8">
    <location>
        <begin position="3986"/>
        <end position="4011"/>
    </location>
</feature>
<dbReference type="PRINTS" id="PR00313">
    <property type="entry name" value="CABNDNGRPT"/>
</dbReference>
<comment type="subcellular location">
    <subcellularLocation>
        <location evidence="1">Secreted</location>
    </subcellularLocation>
</comment>
<dbReference type="GO" id="GO:0006508">
    <property type="term" value="P:proteolysis"/>
    <property type="evidence" value="ECO:0007669"/>
    <property type="project" value="UniProtKB-KW"/>
</dbReference>
<dbReference type="Pfam" id="PF00353">
    <property type="entry name" value="HemolysinCabind"/>
    <property type="match status" value="21"/>
</dbReference>
<keyword evidence="5" id="KW-0378">Hydrolase</keyword>
<feature type="region of interest" description="Disordered" evidence="8">
    <location>
        <begin position="2470"/>
        <end position="2498"/>
    </location>
</feature>
<evidence type="ECO:0000256" key="5">
    <source>
        <dbReference type="ARBA" id="ARBA00022801"/>
    </source>
</evidence>
<dbReference type="GO" id="GO:0004222">
    <property type="term" value="F:metalloendopeptidase activity"/>
    <property type="evidence" value="ECO:0007669"/>
    <property type="project" value="InterPro"/>
</dbReference>
<gene>
    <name evidence="10" type="ORF">E2F43_03025</name>
</gene>
<evidence type="ECO:0000313" key="11">
    <source>
        <dbReference type="Proteomes" id="UP000295554"/>
    </source>
</evidence>
<dbReference type="InterPro" id="IPR053786">
    <property type="entry name" value="LEPRxLL_CS"/>
</dbReference>